<dbReference type="GO" id="GO:0015031">
    <property type="term" value="P:protein transport"/>
    <property type="evidence" value="ECO:0007669"/>
    <property type="project" value="UniProtKB-KW"/>
</dbReference>
<dbReference type="STRING" id="85643.Tmz1t_2528"/>
<dbReference type="KEGG" id="tmz:Tmz1t_2528"/>
<evidence type="ECO:0000256" key="5">
    <source>
        <dbReference type="ARBA" id="ARBA00022692"/>
    </source>
</evidence>
<name>C4K9Q4_THASP</name>
<protein>
    <recommendedName>
        <fullName evidence="10">Type II secretion system protein GspC N-terminal domain-containing protein</fullName>
    </recommendedName>
</protein>
<keyword evidence="7" id="KW-1133">Transmembrane helix</keyword>
<reference evidence="11 12" key="2">
    <citation type="journal article" date="2012" name="Stand. Genomic Sci.">
        <title>Complete genome sequence of Thauera aminoaromatica strain MZ1T.</title>
        <authorList>
            <person name="Jiang K."/>
            <person name="Sanseverino J."/>
            <person name="Chauhan A."/>
            <person name="Lucas S."/>
            <person name="Copeland A."/>
            <person name="Lapidus A."/>
            <person name="Del Rio T.G."/>
            <person name="Dalin E."/>
            <person name="Tice H."/>
            <person name="Bruce D."/>
            <person name="Goodwin L."/>
            <person name="Pitluck S."/>
            <person name="Sims D."/>
            <person name="Brettin T."/>
            <person name="Detter J.C."/>
            <person name="Han C."/>
            <person name="Chang Y.J."/>
            <person name="Larimer F."/>
            <person name="Land M."/>
            <person name="Hauser L."/>
            <person name="Kyrpides N.C."/>
            <person name="Mikhailova N."/>
            <person name="Moser S."/>
            <person name="Jegier P."/>
            <person name="Close D."/>
            <person name="Debruyn J.M."/>
            <person name="Wang Y."/>
            <person name="Layton A.C."/>
            <person name="Allen M.S."/>
            <person name="Sayler G.S."/>
        </authorList>
    </citation>
    <scope>NUCLEOTIDE SEQUENCE [LARGE SCALE GENOMIC DNA]</scope>
    <source>
        <strain evidence="11 12">MZ1T</strain>
    </source>
</reference>
<evidence type="ECO:0000313" key="11">
    <source>
        <dbReference type="EMBL" id="ACR01130.1"/>
    </source>
</evidence>
<keyword evidence="2" id="KW-0813">Transport</keyword>
<feature type="region of interest" description="Disordered" evidence="9">
    <location>
        <begin position="145"/>
        <end position="178"/>
    </location>
</feature>
<dbReference type="PROSITE" id="PS51257">
    <property type="entry name" value="PROKAR_LIPOPROTEIN"/>
    <property type="match status" value="1"/>
</dbReference>
<evidence type="ECO:0000256" key="8">
    <source>
        <dbReference type="ARBA" id="ARBA00023136"/>
    </source>
</evidence>
<evidence type="ECO:0000313" key="12">
    <source>
        <dbReference type="Proteomes" id="UP000002186"/>
    </source>
</evidence>
<dbReference type="EMBL" id="CP001281">
    <property type="protein sequence ID" value="ACR01130.1"/>
    <property type="molecule type" value="Genomic_DNA"/>
</dbReference>
<evidence type="ECO:0000256" key="4">
    <source>
        <dbReference type="ARBA" id="ARBA00022519"/>
    </source>
</evidence>
<organism evidence="11 12">
    <name type="scientific">Thauera aminoaromatica</name>
    <dbReference type="NCBI Taxonomy" id="164330"/>
    <lineage>
        <taxon>Bacteria</taxon>
        <taxon>Pseudomonadati</taxon>
        <taxon>Pseudomonadota</taxon>
        <taxon>Betaproteobacteria</taxon>
        <taxon>Rhodocyclales</taxon>
        <taxon>Zoogloeaceae</taxon>
        <taxon>Thauera</taxon>
    </lineage>
</organism>
<reference evidence="12" key="1">
    <citation type="submission" date="2009-05" db="EMBL/GenBank/DDBJ databases">
        <title>Complete sequence of chromosome of Thauera sp. MZ1T.</title>
        <authorList>
            <consortium name="US DOE Joint Genome Institute"/>
            <person name="Lucas S."/>
            <person name="Copeland A."/>
            <person name="Lapidus A."/>
            <person name="Glavina del Rio T."/>
            <person name="Dalin E."/>
            <person name="Tice H."/>
            <person name="Bruce D."/>
            <person name="Goodwin L."/>
            <person name="Pitluck S."/>
            <person name="Sims D."/>
            <person name="Brettin T."/>
            <person name="Detter J.C."/>
            <person name="Han C."/>
            <person name="Larimer F."/>
            <person name="Land M."/>
            <person name="Hauser L."/>
            <person name="Kyrpides N."/>
            <person name="Mikhailova N."/>
            <person name="Sayler G.S."/>
        </authorList>
    </citation>
    <scope>NUCLEOTIDE SEQUENCE [LARGE SCALE GENOMIC DNA]</scope>
    <source>
        <strain evidence="12">MZ1T</strain>
    </source>
</reference>
<dbReference type="HOGENOM" id="CLU_1509904_0_0_4"/>
<dbReference type="Pfam" id="PF11356">
    <property type="entry name" value="T2SSC"/>
    <property type="match status" value="1"/>
</dbReference>
<evidence type="ECO:0000256" key="9">
    <source>
        <dbReference type="SAM" id="MobiDB-lite"/>
    </source>
</evidence>
<accession>C4K9Q4</accession>
<comment type="subcellular location">
    <subcellularLocation>
        <location evidence="1">Cell inner membrane</location>
    </subcellularLocation>
</comment>
<dbReference type="eggNOG" id="ENOG5033KR8">
    <property type="taxonomic scope" value="Bacteria"/>
</dbReference>
<sequence>MPTYSRRHTAALRSLPNTLPTLAWLLALTSCAWVAAELFWQLAAPAPVAAVARHETDARKVAARIGLHVGRAAPVADKAPMRAAGPDARYTVTGIATGFGALPGFAILQAEDGSSLSLSPGQALPDGRRLVRLLPEAAEFELDGRRSTLALPARASERGESSRPPTPVADGGPRRDPR</sequence>
<feature type="domain" description="Type II secretion system protein GspC N-terminal" evidence="10">
    <location>
        <begin position="24"/>
        <end position="151"/>
    </location>
</feature>
<evidence type="ECO:0000256" key="6">
    <source>
        <dbReference type="ARBA" id="ARBA00022927"/>
    </source>
</evidence>
<dbReference type="InterPro" id="IPR024961">
    <property type="entry name" value="T2SS_GspC_N"/>
</dbReference>
<keyword evidence="4" id="KW-0997">Cell inner membrane</keyword>
<keyword evidence="3" id="KW-1003">Cell membrane</keyword>
<evidence type="ECO:0000256" key="7">
    <source>
        <dbReference type="ARBA" id="ARBA00022989"/>
    </source>
</evidence>
<proteinExistence type="predicted"/>
<dbReference type="Proteomes" id="UP000002186">
    <property type="component" value="Chromosome"/>
</dbReference>
<keyword evidence="5" id="KW-0812">Transmembrane</keyword>
<evidence type="ECO:0000259" key="10">
    <source>
        <dbReference type="Pfam" id="PF11356"/>
    </source>
</evidence>
<evidence type="ECO:0000256" key="3">
    <source>
        <dbReference type="ARBA" id="ARBA00022475"/>
    </source>
</evidence>
<dbReference type="GO" id="GO:0005886">
    <property type="term" value="C:plasma membrane"/>
    <property type="evidence" value="ECO:0007669"/>
    <property type="project" value="UniProtKB-SubCell"/>
</dbReference>
<evidence type="ECO:0000256" key="1">
    <source>
        <dbReference type="ARBA" id="ARBA00004533"/>
    </source>
</evidence>
<keyword evidence="8" id="KW-0472">Membrane</keyword>
<dbReference type="AlphaFoldDB" id="C4K9Q4"/>
<keyword evidence="6" id="KW-0653">Protein transport</keyword>
<evidence type="ECO:0000256" key="2">
    <source>
        <dbReference type="ARBA" id="ARBA00022448"/>
    </source>
</evidence>
<keyword evidence="12" id="KW-1185">Reference proteome</keyword>
<dbReference type="OrthoDB" id="9182832at2"/>
<gene>
    <name evidence="11" type="ordered locus">Tmz1t_2528</name>
</gene>